<dbReference type="PANTHER" id="PTHR46481">
    <property type="entry name" value="ZINC FINGER BED DOMAIN-CONTAINING PROTEIN 4"/>
    <property type="match status" value="1"/>
</dbReference>
<evidence type="ECO:0008006" key="3">
    <source>
        <dbReference type="Google" id="ProtNLM"/>
    </source>
</evidence>
<dbReference type="EMBL" id="CAXLJM020000124">
    <property type="protein sequence ID" value="CAL8138633.1"/>
    <property type="molecule type" value="Genomic_DNA"/>
</dbReference>
<comment type="caution">
    <text evidence="1">The sequence shown here is derived from an EMBL/GenBank/DDBJ whole genome shotgun (WGS) entry which is preliminary data.</text>
</comment>
<evidence type="ECO:0000313" key="1">
    <source>
        <dbReference type="EMBL" id="CAL8138633.1"/>
    </source>
</evidence>
<evidence type="ECO:0000313" key="2">
    <source>
        <dbReference type="Proteomes" id="UP001642540"/>
    </source>
</evidence>
<gene>
    <name evidence="1" type="ORF">ODALV1_LOCUS27458</name>
</gene>
<dbReference type="Proteomes" id="UP001642540">
    <property type="component" value="Unassembled WGS sequence"/>
</dbReference>
<dbReference type="InterPro" id="IPR052035">
    <property type="entry name" value="ZnF_BED_domain_contain"/>
</dbReference>
<name>A0ABP1RXT6_9HEXA</name>
<dbReference type="PANTHER" id="PTHR46481:SF4">
    <property type="entry name" value="ZINC FINGER BED DOMAIN-CONTAINING PROTEIN 4"/>
    <property type="match status" value="1"/>
</dbReference>
<sequence>MLQNRCLRECHIVPGFRQPTLPGVTTPTPVDPSPLGSLAAASLLKETKSSSPVNGVRKTRHPIWDLFRYDDVRNISICSISQCTATLSGKYTTNLKKHLKSVHPVVYQQFAEIEKQQTLENEDPYAGNQIKFNAEMMLLVKYPHEHKKQQFFERDIATWTAGSSSIPTNVGENQDFIQMITNLDPRIDIPKRTKLSALMNDKLKQMKDLASKELMSARRATLSLDIWTKRGVTTSYLGVIITFFNYSRMMKMAITLDVKEIETATHKAEDIKREADAVIKSYGIQPTIIWRVITDAGSNMICAFKKAANLTESTEESHHDEDCMDDEEDEDSRLEVKFPCDSLLAMQEYKHMKCFIHQLLLCMKKCKNEDIIKEALDKVQKIIAKFNTSHVMTKSLIDISGKKAHSVFSDKVECNIYSLQADITSEI</sequence>
<accession>A0ABP1RXT6</accession>
<protein>
    <recommendedName>
        <fullName evidence="3">BED-type domain-containing protein</fullName>
    </recommendedName>
</protein>
<dbReference type="SUPFAM" id="SSF53098">
    <property type="entry name" value="Ribonuclease H-like"/>
    <property type="match status" value="1"/>
</dbReference>
<keyword evidence="2" id="KW-1185">Reference proteome</keyword>
<reference evidence="1 2" key="1">
    <citation type="submission" date="2024-08" db="EMBL/GenBank/DDBJ databases">
        <authorList>
            <person name="Cucini C."/>
            <person name="Frati F."/>
        </authorList>
    </citation>
    <scope>NUCLEOTIDE SEQUENCE [LARGE SCALE GENOMIC DNA]</scope>
</reference>
<dbReference type="InterPro" id="IPR012337">
    <property type="entry name" value="RNaseH-like_sf"/>
</dbReference>
<organism evidence="1 2">
    <name type="scientific">Orchesella dallaii</name>
    <dbReference type="NCBI Taxonomy" id="48710"/>
    <lineage>
        <taxon>Eukaryota</taxon>
        <taxon>Metazoa</taxon>
        <taxon>Ecdysozoa</taxon>
        <taxon>Arthropoda</taxon>
        <taxon>Hexapoda</taxon>
        <taxon>Collembola</taxon>
        <taxon>Entomobryomorpha</taxon>
        <taxon>Entomobryoidea</taxon>
        <taxon>Orchesellidae</taxon>
        <taxon>Orchesellinae</taxon>
        <taxon>Orchesella</taxon>
    </lineage>
</organism>
<proteinExistence type="predicted"/>